<dbReference type="Proteomes" id="UP000717585">
    <property type="component" value="Unassembled WGS sequence"/>
</dbReference>
<sequence length="174" mass="19053">MKVFCLLAIIAVVFAQQEFIFGVTKLELIDPAANSVSGTDIWHFILGVVEGFGSELLPNMKDCLESSIDTMNDFIRAYNDLVANNPRQFALDCAEGLQAIYDAIDACGSTEDAIEETAELLSSGGLSIVYHAGVSLVLHGVDIYHWVKDCYENFEEKNWLDAGRDIGDIIGVLV</sequence>
<keyword evidence="1" id="KW-0732">Signal</keyword>
<evidence type="ECO:0008006" key="4">
    <source>
        <dbReference type="Google" id="ProtNLM"/>
    </source>
</evidence>
<protein>
    <recommendedName>
        <fullName evidence="4">Secreted protein</fullName>
    </recommendedName>
</protein>
<feature type="signal peptide" evidence="1">
    <location>
        <begin position="1"/>
        <end position="15"/>
    </location>
</feature>
<name>A0A8J6E1S4_9EUKA</name>
<proteinExistence type="predicted"/>
<dbReference type="PANTHER" id="PTHR38742:SF1">
    <property type="entry name" value="SECRETED PROTEIN C"/>
    <property type="match status" value="1"/>
</dbReference>
<dbReference type="AlphaFoldDB" id="A0A8J6E1S4"/>
<organism evidence="2 3">
    <name type="scientific">Carpediemonas membranifera</name>
    <dbReference type="NCBI Taxonomy" id="201153"/>
    <lineage>
        <taxon>Eukaryota</taxon>
        <taxon>Metamonada</taxon>
        <taxon>Carpediemonas-like organisms</taxon>
        <taxon>Carpediemonas</taxon>
    </lineage>
</organism>
<reference evidence="2" key="1">
    <citation type="submission" date="2021-05" db="EMBL/GenBank/DDBJ databases">
        <title>A free-living protist that lacks canonical eukaryotic 1 DNA replication and segregation systems.</title>
        <authorList>
            <person name="Salas-Leiva D.E."/>
            <person name="Tromer E.C."/>
            <person name="Curtis B.A."/>
            <person name="Jerlstrom-Hultqvist J."/>
            <person name="Kolisko M."/>
            <person name="Yi Z."/>
            <person name="Salas-Leiva J.S."/>
            <person name="Gallot-Lavallee L."/>
            <person name="Kops G.J.P.L."/>
            <person name="Archibald J.M."/>
            <person name="Simpson A.G.B."/>
            <person name="Roger A.J."/>
        </authorList>
    </citation>
    <scope>NUCLEOTIDE SEQUENCE</scope>
    <source>
        <strain evidence="2">BICM</strain>
    </source>
</reference>
<dbReference type="PANTHER" id="PTHR38742">
    <property type="entry name" value="PROTEIN GP17"/>
    <property type="match status" value="1"/>
</dbReference>
<accession>A0A8J6E1S4</accession>
<dbReference type="EMBL" id="JAHDYR010000025">
    <property type="protein sequence ID" value="KAG9393416.1"/>
    <property type="molecule type" value="Genomic_DNA"/>
</dbReference>
<evidence type="ECO:0000313" key="3">
    <source>
        <dbReference type="Proteomes" id="UP000717585"/>
    </source>
</evidence>
<evidence type="ECO:0000256" key="1">
    <source>
        <dbReference type="SAM" id="SignalP"/>
    </source>
</evidence>
<gene>
    <name evidence="2" type="ORF">J8273_3552</name>
</gene>
<evidence type="ECO:0000313" key="2">
    <source>
        <dbReference type="EMBL" id="KAG9393416.1"/>
    </source>
</evidence>
<keyword evidence="3" id="KW-1185">Reference proteome</keyword>
<feature type="chain" id="PRO_5035165806" description="Secreted protein" evidence="1">
    <location>
        <begin position="16"/>
        <end position="174"/>
    </location>
</feature>
<comment type="caution">
    <text evidence="2">The sequence shown here is derived from an EMBL/GenBank/DDBJ whole genome shotgun (WGS) entry which is preliminary data.</text>
</comment>